<reference evidence="3" key="1">
    <citation type="submission" date="2019-08" db="EMBL/GenBank/DDBJ databases">
        <authorList>
            <person name="Kucharzyk K."/>
            <person name="Murdoch R.W."/>
            <person name="Higgins S."/>
            <person name="Loffler F."/>
        </authorList>
    </citation>
    <scope>NUCLEOTIDE SEQUENCE</scope>
</reference>
<dbReference type="InterPro" id="IPR027417">
    <property type="entry name" value="P-loop_NTPase"/>
</dbReference>
<gene>
    <name evidence="3" type="ORF">SDC9_21925</name>
</gene>
<feature type="domain" description="DUF4143" evidence="2">
    <location>
        <begin position="195"/>
        <end position="351"/>
    </location>
</feature>
<protein>
    <recommendedName>
        <fullName evidence="4">AAA+ ATPase domain-containing protein</fullName>
    </recommendedName>
</protein>
<evidence type="ECO:0008006" key="4">
    <source>
        <dbReference type="Google" id="ProtNLM"/>
    </source>
</evidence>
<organism evidence="3">
    <name type="scientific">bioreactor metagenome</name>
    <dbReference type="NCBI Taxonomy" id="1076179"/>
    <lineage>
        <taxon>unclassified sequences</taxon>
        <taxon>metagenomes</taxon>
        <taxon>ecological metagenomes</taxon>
    </lineage>
</organism>
<proteinExistence type="predicted"/>
<feature type="domain" description="AAA" evidence="1">
    <location>
        <begin position="20"/>
        <end position="150"/>
    </location>
</feature>
<comment type="caution">
    <text evidence="3">The sequence shown here is derived from an EMBL/GenBank/DDBJ whole genome shotgun (WGS) entry which is preliminary data.</text>
</comment>
<name>A0A644UB89_9ZZZZ</name>
<sequence length="396" mass="45278">MYERKDLQQLKRRIEESRKYIQVVYGPRQIGKTTMVLQLIKQLPFESMVITADDVPAAGRSWIRNSWNEARRRLSVSGGSEFLLIIDEIQKIENWSESVKKEWDDDSMATRNIKVIILGSSRLLIQKGLTESLAGRFETTYLTHWSYTEMRDAFGWDVNQYIWFGGYPGAASLIEDELRWKAYVRDSLIETSISKDILMLTRVDKPALLKRLFEIGCIYSAQIIALNKIQGELQEKGNLTTLSNYLSLLEGAGLLTGLEKFSGDIIRKRASRPKFQVFNNALLSAQSFKRYNESVREPNVWGRYAESAIGAHLLNSSLNKQFNLYYWNENNQEVDFAMESGNRLIGIEVKTGKESRNSGIGKFEEAFRPVANFLVGTDGIPLEEFLASDPYALFSI</sequence>
<dbReference type="Pfam" id="PF13635">
    <property type="entry name" value="DUF4143"/>
    <property type="match status" value="1"/>
</dbReference>
<dbReference type="Pfam" id="PF13173">
    <property type="entry name" value="AAA_14"/>
    <property type="match status" value="1"/>
</dbReference>
<evidence type="ECO:0000259" key="2">
    <source>
        <dbReference type="Pfam" id="PF13635"/>
    </source>
</evidence>
<dbReference type="SUPFAM" id="SSF52540">
    <property type="entry name" value="P-loop containing nucleoside triphosphate hydrolases"/>
    <property type="match status" value="1"/>
</dbReference>
<evidence type="ECO:0000259" key="1">
    <source>
        <dbReference type="Pfam" id="PF13173"/>
    </source>
</evidence>
<dbReference type="InterPro" id="IPR025420">
    <property type="entry name" value="DUF4143"/>
</dbReference>
<dbReference type="InterPro" id="IPR041682">
    <property type="entry name" value="AAA_14"/>
</dbReference>
<dbReference type="Gene3D" id="3.40.50.300">
    <property type="entry name" value="P-loop containing nucleotide triphosphate hydrolases"/>
    <property type="match status" value="2"/>
</dbReference>
<dbReference type="PANTHER" id="PTHR43566:SF1">
    <property type="entry name" value="AAA+ ATPASE DOMAIN-CONTAINING PROTEIN"/>
    <property type="match status" value="1"/>
</dbReference>
<evidence type="ECO:0000313" key="3">
    <source>
        <dbReference type="EMBL" id="MPL76080.1"/>
    </source>
</evidence>
<accession>A0A644UB89</accession>
<dbReference type="PANTHER" id="PTHR43566">
    <property type="entry name" value="CONSERVED PROTEIN"/>
    <property type="match status" value="1"/>
</dbReference>
<dbReference type="EMBL" id="VSSQ01000094">
    <property type="protein sequence ID" value="MPL76080.1"/>
    <property type="molecule type" value="Genomic_DNA"/>
</dbReference>
<dbReference type="AlphaFoldDB" id="A0A644UB89"/>